<sequence>MALKIICHMITTLDSRIVTSRWDLGPDADIGPLYENTAQKFDAQGWIVGRTTMAEYADNIDEHAPALSETKIRQSWRGAYREGMMLAIVFDLKGKLTYEGCTLPTGEHLVAVLSSAVSDDYLHALQEQGISYVFAGDGEDDEQIGPALASIQELFPHVHTLLLEGGGTINGAFLKSKLIDEISLIVCPLLDGSAKVQNFMDYHGEADPRPGAGQKLELIEKETLAGGVLYLRYAVDRE</sequence>
<dbReference type="InterPro" id="IPR002734">
    <property type="entry name" value="RibDG_C"/>
</dbReference>
<dbReference type="PANTHER" id="PTHR38011">
    <property type="entry name" value="DIHYDROFOLATE REDUCTASE FAMILY PROTEIN (AFU_ORTHOLOGUE AFUA_8G06820)"/>
    <property type="match status" value="1"/>
</dbReference>
<dbReference type="Pfam" id="PF01872">
    <property type="entry name" value="RibD_C"/>
    <property type="match status" value="1"/>
</dbReference>
<dbReference type="PANTHER" id="PTHR38011:SF7">
    <property type="entry name" value="2,5-DIAMINO-6-RIBOSYLAMINO-4(3H)-PYRIMIDINONE 5'-PHOSPHATE REDUCTASE"/>
    <property type="match status" value="1"/>
</dbReference>
<dbReference type="Proteomes" id="UP000823631">
    <property type="component" value="Unassembled WGS sequence"/>
</dbReference>
<dbReference type="InterPro" id="IPR050765">
    <property type="entry name" value="Riboflavin_Biosynth_HTPR"/>
</dbReference>
<dbReference type="SUPFAM" id="SSF53597">
    <property type="entry name" value="Dihydrofolate reductase-like"/>
    <property type="match status" value="1"/>
</dbReference>
<dbReference type="GO" id="GO:0009231">
    <property type="term" value="P:riboflavin biosynthetic process"/>
    <property type="evidence" value="ECO:0007669"/>
    <property type="project" value="InterPro"/>
</dbReference>
<keyword evidence="3" id="KW-0560">Oxidoreductase</keyword>
<comment type="caution">
    <text evidence="5">The sequence shown here is derived from an EMBL/GenBank/DDBJ whole genome shotgun (WGS) entry which is preliminary data.</text>
</comment>
<organism evidence="5 6">
    <name type="scientific">Candidatus Avisuccinivibrio stercorigallinarum</name>
    <dbReference type="NCBI Taxonomy" id="2840704"/>
    <lineage>
        <taxon>Bacteria</taxon>
        <taxon>Pseudomonadati</taxon>
        <taxon>Pseudomonadota</taxon>
        <taxon>Gammaproteobacteria</taxon>
        <taxon>Aeromonadales</taxon>
        <taxon>Succinivibrionaceae</taxon>
        <taxon>Succinivibrionaceae incertae sedis</taxon>
        <taxon>Candidatus Avisuccinivibrio</taxon>
    </lineage>
</organism>
<dbReference type="InterPro" id="IPR024072">
    <property type="entry name" value="DHFR-like_dom_sf"/>
</dbReference>
<protein>
    <submittedName>
        <fullName evidence="5">Dihydrofolate reductase family protein</fullName>
    </submittedName>
</protein>
<accession>A0A9D9DAI8</accession>
<dbReference type="Gene3D" id="3.40.430.10">
    <property type="entry name" value="Dihydrofolate Reductase, subunit A"/>
    <property type="match status" value="1"/>
</dbReference>
<gene>
    <name evidence="5" type="ORF">IAB19_03690</name>
</gene>
<evidence type="ECO:0000259" key="4">
    <source>
        <dbReference type="Pfam" id="PF01872"/>
    </source>
</evidence>
<reference evidence="5" key="1">
    <citation type="submission" date="2020-10" db="EMBL/GenBank/DDBJ databases">
        <authorList>
            <person name="Gilroy R."/>
        </authorList>
    </citation>
    <scope>NUCLEOTIDE SEQUENCE</scope>
    <source>
        <strain evidence="5">17213</strain>
    </source>
</reference>
<proteinExistence type="predicted"/>
<dbReference type="AlphaFoldDB" id="A0A9D9DAI8"/>
<evidence type="ECO:0000256" key="2">
    <source>
        <dbReference type="ARBA" id="ARBA00022857"/>
    </source>
</evidence>
<evidence type="ECO:0000313" key="5">
    <source>
        <dbReference type="EMBL" id="MBO8415468.1"/>
    </source>
</evidence>
<evidence type="ECO:0000256" key="3">
    <source>
        <dbReference type="ARBA" id="ARBA00023002"/>
    </source>
</evidence>
<evidence type="ECO:0000313" key="6">
    <source>
        <dbReference type="Proteomes" id="UP000823631"/>
    </source>
</evidence>
<dbReference type="GO" id="GO:0008703">
    <property type="term" value="F:5-amino-6-(5-phosphoribosylamino)uracil reductase activity"/>
    <property type="evidence" value="ECO:0007669"/>
    <property type="project" value="InterPro"/>
</dbReference>
<keyword evidence="2" id="KW-0521">NADP</keyword>
<feature type="domain" description="Bacterial bifunctional deaminase-reductase C-terminal" evidence="4">
    <location>
        <begin position="4"/>
        <end position="227"/>
    </location>
</feature>
<reference evidence="5" key="2">
    <citation type="journal article" date="2021" name="PeerJ">
        <title>Extensive microbial diversity within the chicken gut microbiome revealed by metagenomics and culture.</title>
        <authorList>
            <person name="Gilroy R."/>
            <person name="Ravi A."/>
            <person name="Getino M."/>
            <person name="Pursley I."/>
            <person name="Horton D.L."/>
            <person name="Alikhan N.F."/>
            <person name="Baker D."/>
            <person name="Gharbi K."/>
            <person name="Hall N."/>
            <person name="Watson M."/>
            <person name="Adriaenssens E.M."/>
            <person name="Foster-Nyarko E."/>
            <person name="Jarju S."/>
            <person name="Secka A."/>
            <person name="Antonio M."/>
            <person name="Oren A."/>
            <person name="Chaudhuri R.R."/>
            <person name="La Ragione R."/>
            <person name="Hildebrand F."/>
            <person name="Pallen M.J."/>
        </authorList>
    </citation>
    <scope>NUCLEOTIDE SEQUENCE</scope>
    <source>
        <strain evidence="5">17213</strain>
    </source>
</reference>
<comment type="pathway">
    <text evidence="1">Cofactor biosynthesis; riboflavin biosynthesis.</text>
</comment>
<evidence type="ECO:0000256" key="1">
    <source>
        <dbReference type="ARBA" id="ARBA00005104"/>
    </source>
</evidence>
<dbReference type="EMBL" id="JADINH010000077">
    <property type="protein sequence ID" value="MBO8415468.1"/>
    <property type="molecule type" value="Genomic_DNA"/>
</dbReference>
<name>A0A9D9DAI8_9GAMM</name>